<dbReference type="InParanoid" id="A0A194XQM8"/>
<name>A0A194XQM8_MOLSC</name>
<sequence length="199" mass="21998">MAYKVNGVGQEQESNEWVSGRSRTLVWGSRQEQQPAAVEWSGVAVLVGVWYSSQQQKQHEMGWDGVDGLQDRTVVCLAWGRDPGLFVFDATSHREVMGLWVWDGLSWVTECVHGEDYETVKTELDVRVTEVSDESESEDNSQELAGTGWVGSTNSKTSLGESSESSPVKQTKPKTKPALFHHVHTTKAANPPFGCALDE</sequence>
<feature type="compositionally biased region" description="Basic residues" evidence="1">
    <location>
        <begin position="171"/>
        <end position="185"/>
    </location>
</feature>
<evidence type="ECO:0000313" key="2">
    <source>
        <dbReference type="EMBL" id="KUJ22471.1"/>
    </source>
</evidence>
<feature type="region of interest" description="Disordered" evidence="1">
    <location>
        <begin position="130"/>
        <end position="199"/>
    </location>
</feature>
<dbReference type="AlphaFoldDB" id="A0A194XQM8"/>
<gene>
    <name evidence="2" type="ORF">LY89DRAFT_762700</name>
</gene>
<dbReference type="RefSeq" id="XP_018076826.1">
    <property type="nucleotide sequence ID" value="XM_018221577.1"/>
</dbReference>
<protein>
    <submittedName>
        <fullName evidence="2">Uncharacterized protein</fullName>
    </submittedName>
</protein>
<dbReference type="KEGG" id="psco:LY89DRAFT_762700"/>
<dbReference type="EMBL" id="KQ947406">
    <property type="protein sequence ID" value="KUJ22471.1"/>
    <property type="molecule type" value="Genomic_DNA"/>
</dbReference>
<keyword evidence="3" id="KW-1185">Reference proteome</keyword>
<accession>A0A194XQM8</accession>
<feature type="compositionally biased region" description="Polar residues" evidence="1">
    <location>
        <begin position="150"/>
        <end position="160"/>
    </location>
</feature>
<evidence type="ECO:0000313" key="3">
    <source>
        <dbReference type="Proteomes" id="UP000070700"/>
    </source>
</evidence>
<proteinExistence type="predicted"/>
<organism evidence="2 3">
    <name type="scientific">Mollisia scopiformis</name>
    <name type="common">Conifer needle endophyte fungus</name>
    <name type="synonym">Phialocephala scopiformis</name>
    <dbReference type="NCBI Taxonomy" id="149040"/>
    <lineage>
        <taxon>Eukaryota</taxon>
        <taxon>Fungi</taxon>
        <taxon>Dikarya</taxon>
        <taxon>Ascomycota</taxon>
        <taxon>Pezizomycotina</taxon>
        <taxon>Leotiomycetes</taxon>
        <taxon>Helotiales</taxon>
        <taxon>Mollisiaceae</taxon>
        <taxon>Mollisia</taxon>
    </lineage>
</organism>
<reference evidence="2 3" key="1">
    <citation type="submission" date="2015-10" db="EMBL/GenBank/DDBJ databases">
        <title>Full genome of DAOMC 229536 Phialocephala scopiformis, a fungal endophyte of spruce producing the potent anti-insectan compound rugulosin.</title>
        <authorList>
            <consortium name="DOE Joint Genome Institute"/>
            <person name="Walker A.K."/>
            <person name="Frasz S.L."/>
            <person name="Seifert K.A."/>
            <person name="Miller J.D."/>
            <person name="Mondo S.J."/>
            <person name="Labutti K."/>
            <person name="Lipzen A."/>
            <person name="Dockter R."/>
            <person name="Kennedy M."/>
            <person name="Grigoriev I.V."/>
            <person name="Spatafora J.W."/>
        </authorList>
    </citation>
    <scope>NUCLEOTIDE SEQUENCE [LARGE SCALE GENOMIC DNA]</scope>
    <source>
        <strain evidence="2 3">CBS 120377</strain>
    </source>
</reference>
<evidence type="ECO:0000256" key="1">
    <source>
        <dbReference type="SAM" id="MobiDB-lite"/>
    </source>
</evidence>
<dbReference type="GeneID" id="28831303"/>
<dbReference type="Proteomes" id="UP000070700">
    <property type="component" value="Unassembled WGS sequence"/>
</dbReference>
<feature type="compositionally biased region" description="Acidic residues" evidence="1">
    <location>
        <begin position="131"/>
        <end position="141"/>
    </location>
</feature>